<dbReference type="OrthoDB" id="8116945at2"/>
<dbReference type="EMBL" id="CP022604">
    <property type="protein sequence ID" value="ASV85707.1"/>
    <property type="molecule type" value="Genomic_DNA"/>
</dbReference>
<sequence length="76" mass="8170">MIKVQPKAISKPAPTCRDNVIVKMADTMRVLAFSGDNVSPETLAHHGFSGDVVDRFGARAAALARRLSVRQVASHV</sequence>
<evidence type="ECO:0000313" key="1">
    <source>
        <dbReference type="EMBL" id="ASV85707.1"/>
    </source>
</evidence>
<dbReference type="Proteomes" id="UP000215256">
    <property type="component" value="Chromosome 1"/>
</dbReference>
<name>A0A248UFU8_9HYPH</name>
<dbReference type="RefSeq" id="WP_095446568.1">
    <property type="nucleotide sequence ID" value="NZ_CP022604.1"/>
</dbReference>
<organism evidence="1 2">
    <name type="scientific">Ochrobactrum quorumnocens</name>
    <dbReference type="NCBI Taxonomy" id="271865"/>
    <lineage>
        <taxon>Bacteria</taxon>
        <taxon>Pseudomonadati</taxon>
        <taxon>Pseudomonadota</taxon>
        <taxon>Alphaproteobacteria</taxon>
        <taxon>Hyphomicrobiales</taxon>
        <taxon>Brucellaceae</taxon>
        <taxon>Brucella/Ochrobactrum group</taxon>
        <taxon>Ochrobactrum</taxon>
    </lineage>
</organism>
<evidence type="ECO:0000313" key="2">
    <source>
        <dbReference type="Proteomes" id="UP000215256"/>
    </source>
</evidence>
<protein>
    <submittedName>
        <fullName evidence="1">Uncharacterized protein</fullName>
    </submittedName>
</protein>
<gene>
    <name evidence="1" type="ORF">CES85_1041</name>
</gene>
<dbReference type="AlphaFoldDB" id="A0A248UFU8"/>
<proteinExistence type="predicted"/>
<dbReference type="KEGG" id="och:CES85_1041"/>
<reference evidence="1 2" key="1">
    <citation type="submission" date="2017-07" db="EMBL/GenBank/DDBJ databases">
        <title>Phylogenetic study on the rhizospheric bacterium Ochrobactrum sp. A44.</title>
        <authorList>
            <person name="Krzyzanowska D.M."/>
            <person name="Ossowicki A."/>
            <person name="Rajewska M."/>
            <person name="Maciag T."/>
            <person name="Kaczynski Z."/>
            <person name="Czerwicka M."/>
            <person name="Jafra S."/>
        </authorList>
    </citation>
    <scope>NUCLEOTIDE SEQUENCE [LARGE SCALE GENOMIC DNA]</scope>
    <source>
        <strain evidence="1 2">A44</strain>
    </source>
</reference>
<accession>A0A248UFU8</accession>